<dbReference type="Gene3D" id="3.40.50.150">
    <property type="entry name" value="Vaccinia Virus protein VP39"/>
    <property type="match status" value="1"/>
</dbReference>
<dbReference type="AlphaFoldDB" id="A0A417Z6Y5"/>
<protein>
    <submittedName>
        <fullName evidence="1">Putative sugar O-methyltransferase</fullName>
        <ecNumber evidence="1">2.1.1.-</ecNumber>
    </submittedName>
</protein>
<organism evidence="1 2">
    <name type="scientific">Dermacoccus abyssi</name>
    <dbReference type="NCBI Taxonomy" id="322596"/>
    <lineage>
        <taxon>Bacteria</taxon>
        <taxon>Bacillati</taxon>
        <taxon>Actinomycetota</taxon>
        <taxon>Actinomycetes</taxon>
        <taxon>Micrococcales</taxon>
        <taxon>Dermacoccaceae</taxon>
        <taxon>Dermacoccus</taxon>
    </lineage>
</organism>
<keyword evidence="1" id="KW-0808">Transferase</keyword>
<dbReference type="SUPFAM" id="SSF53335">
    <property type="entry name" value="S-adenosyl-L-methionine-dependent methyltransferases"/>
    <property type="match status" value="1"/>
</dbReference>
<accession>A0A417Z6Y5</accession>
<evidence type="ECO:0000313" key="1">
    <source>
        <dbReference type="EMBL" id="RHW46365.1"/>
    </source>
</evidence>
<keyword evidence="1" id="KW-0489">Methyltransferase</keyword>
<dbReference type="GO" id="GO:0032259">
    <property type="term" value="P:methylation"/>
    <property type="evidence" value="ECO:0007669"/>
    <property type="project" value="UniProtKB-KW"/>
</dbReference>
<reference evidence="1 2" key="1">
    <citation type="submission" date="2018-08" db="EMBL/GenBank/DDBJ databases">
        <title>Whole genome sequence analysis of Dermacoccus abyssi bacteria isolated from Deep Mariana trench Micromonospora spp reveals genes involved in the environmental adaptation and production of secondary metabolites.</title>
        <authorList>
            <person name="Abdel-Mageed W.M."/>
            <person name="Lehri B."/>
            <person name="Nouioui I."/>
            <person name="Goodfellow I."/>
            <person name="Jaspars M."/>
            <person name="Karlyshev A."/>
        </authorList>
    </citation>
    <scope>NUCLEOTIDE SEQUENCE [LARGE SCALE GENOMIC DNA]</scope>
    <source>
        <strain evidence="1 2">MT1.1</strain>
    </source>
</reference>
<dbReference type="NCBIfam" id="TIGR04371">
    <property type="entry name" value="methyltran_NanM"/>
    <property type="match status" value="1"/>
</dbReference>
<dbReference type="InterPro" id="IPR030807">
    <property type="entry name" value="Methyltran_NanM"/>
</dbReference>
<comment type="caution">
    <text evidence="1">The sequence shown here is derived from an EMBL/GenBank/DDBJ whole genome shotgun (WGS) entry which is preliminary data.</text>
</comment>
<sequence length="345" mass="38746">MVSASWNDLTERTLREIEGVNEQFRPTNFWGPGLRELLHDLQERGLEEFKRWPTASFWFYPLYGDGFSPALSEELLDVARTSREGVNPGYFRAALSGSRDAWRDHDVASAWWNTEQWPFDLRSHGESRVGRPPQAFPVTKDDSAVTVGRAYNNYLLVLAALSQHVDAPPSSFLEIGGGFGALGEILMSRDENVRYVDADIPPLLTVASWYLTELFGDRVTTYLDRPDAGPLTVPNSGVVPNYRLPDLEEDFEVFVNSFSFQEMEPDVVENYVDLVCGKGIRYAVSLNSREGKQRAAAPGEHGALDPVTSERIATMFARHGFEVAGRYNDPYVRSAGELLVMKRRG</sequence>
<evidence type="ECO:0000313" key="2">
    <source>
        <dbReference type="Proteomes" id="UP000285376"/>
    </source>
</evidence>
<dbReference type="EMBL" id="QWLM01000005">
    <property type="protein sequence ID" value="RHW46365.1"/>
    <property type="molecule type" value="Genomic_DNA"/>
</dbReference>
<dbReference type="GO" id="GO:0008168">
    <property type="term" value="F:methyltransferase activity"/>
    <property type="evidence" value="ECO:0007669"/>
    <property type="project" value="UniProtKB-KW"/>
</dbReference>
<name>A0A417Z6Y5_9MICO</name>
<dbReference type="InterPro" id="IPR029063">
    <property type="entry name" value="SAM-dependent_MTases_sf"/>
</dbReference>
<dbReference type="EC" id="2.1.1.-" evidence="1"/>
<dbReference type="Proteomes" id="UP000285376">
    <property type="component" value="Unassembled WGS sequence"/>
</dbReference>
<gene>
    <name evidence="1" type="ORF">D1832_05930</name>
</gene>
<proteinExistence type="predicted"/>